<dbReference type="GO" id="GO:0005840">
    <property type="term" value="C:ribosome"/>
    <property type="evidence" value="ECO:0007669"/>
    <property type="project" value="UniProtKB-KW"/>
</dbReference>
<feature type="compositionally biased region" description="Basic residues" evidence="5">
    <location>
        <begin position="860"/>
        <end position="869"/>
    </location>
</feature>
<dbReference type="Pfam" id="PF01158">
    <property type="entry name" value="Ribosomal_L36e"/>
    <property type="match status" value="1"/>
</dbReference>
<feature type="domain" description="PWWP" evidence="6">
    <location>
        <begin position="17"/>
        <end position="72"/>
    </location>
</feature>
<organism evidence="7 8">
    <name type="scientific">Acorus calamus</name>
    <name type="common">Sweet flag</name>
    <dbReference type="NCBI Taxonomy" id="4465"/>
    <lineage>
        <taxon>Eukaryota</taxon>
        <taxon>Viridiplantae</taxon>
        <taxon>Streptophyta</taxon>
        <taxon>Embryophyta</taxon>
        <taxon>Tracheophyta</taxon>
        <taxon>Spermatophyta</taxon>
        <taxon>Magnoliopsida</taxon>
        <taxon>Liliopsida</taxon>
        <taxon>Acoraceae</taxon>
        <taxon>Acorus</taxon>
    </lineage>
</organism>
<dbReference type="Gene3D" id="1.10.10.1760">
    <property type="entry name" value="60S ribosomal protein L36"/>
    <property type="match status" value="1"/>
</dbReference>
<comment type="caution">
    <text evidence="7">The sequence shown here is derived from an EMBL/GenBank/DDBJ whole genome shotgun (WGS) entry which is preliminary data.</text>
</comment>
<feature type="region of interest" description="Disordered" evidence="5">
    <location>
        <begin position="459"/>
        <end position="484"/>
    </location>
</feature>
<dbReference type="FunFam" id="1.10.10.1760:FF:000001">
    <property type="entry name" value="60S ribosomal protein L36"/>
    <property type="match status" value="1"/>
</dbReference>
<evidence type="ECO:0000256" key="5">
    <source>
        <dbReference type="SAM" id="MobiDB-lite"/>
    </source>
</evidence>
<reference evidence="7" key="2">
    <citation type="submission" date="2023-06" db="EMBL/GenBank/DDBJ databases">
        <authorList>
            <person name="Ma L."/>
            <person name="Liu K.-W."/>
            <person name="Li Z."/>
            <person name="Hsiao Y.-Y."/>
            <person name="Qi Y."/>
            <person name="Fu T."/>
            <person name="Tang G."/>
            <person name="Zhang D."/>
            <person name="Sun W.-H."/>
            <person name="Liu D.-K."/>
            <person name="Li Y."/>
            <person name="Chen G.-Z."/>
            <person name="Liu X.-D."/>
            <person name="Liao X.-Y."/>
            <person name="Jiang Y.-T."/>
            <person name="Yu X."/>
            <person name="Hao Y."/>
            <person name="Huang J."/>
            <person name="Zhao X.-W."/>
            <person name="Ke S."/>
            <person name="Chen Y.-Y."/>
            <person name="Wu W.-L."/>
            <person name="Hsu J.-L."/>
            <person name="Lin Y.-F."/>
            <person name="Huang M.-D."/>
            <person name="Li C.-Y."/>
            <person name="Huang L."/>
            <person name="Wang Z.-W."/>
            <person name="Zhao X."/>
            <person name="Zhong W.-Y."/>
            <person name="Peng D.-H."/>
            <person name="Ahmad S."/>
            <person name="Lan S."/>
            <person name="Zhang J.-S."/>
            <person name="Tsai W.-C."/>
            <person name="Van De Peer Y."/>
            <person name="Liu Z.-J."/>
        </authorList>
    </citation>
    <scope>NUCLEOTIDE SEQUENCE</scope>
    <source>
        <strain evidence="7">CP</strain>
        <tissue evidence="7">Leaves</tissue>
    </source>
</reference>
<dbReference type="GO" id="GO:0006412">
    <property type="term" value="P:translation"/>
    <property type="evidence" value="ECO:0007669"/>
    <property type="project" value="InterPro"/>
</dbReference>
<dbReference type="GO" id="GO:1990904">
    <property type="term" value="C:ribonucleoprotein complex"/>
    <property type="evidence" value="ECO:0007669"/>
    <property type="project" value="UniProtKB-KW"/>
</dbReference>
<dbReference type="EMBL" id="JAUJYO010000011">
    <property type="protein sequence ID" value="KAK1303182.1"/>
    <property type="molecule type" value="Genomic_DNA"/>
</dbReference>
<dbReference type="GO" id="GO:0003735">
    <property type="term" value="F:structural constituent of ribosome"/>
    <property type="evidence" value="ECO:0007669"/>
    <property type="project" value="InterPro"/>
</dbReference>
<dbReference type="InterPro" id="IPR000313">
    <property type="entry name" value="PWWP_dom"/>
</dbReference>
<evidence type="ECO:0000313" key="8">
    <source>
        <dbReference type="Proteomes" id="UP001180020"/>
    </source>
</evidence>
<protein>
    <recommendedName>
        <fullName evidence="4">60S ribosomal protein L36</fullName>
    </recommendedName>
</protein>
<dbReference type="PROSITE" id="PS50812">
    <property type="entry name" value="PWWP"/>
    <property type="match status" value="1"/>
</dbReference>
<gene>
    <name evidence="7" type="primary">RPL36</name>
    <name evidence="7" type="ORF">QJS10_CPB11g00074</name>
</gene>
<dbReference type="Gene3D" id="2.30.30.140">
    <property type="match status" value="1"/>
</dbReference>
<proteinExistence type="inferred from homology"/>
<reference evidence="7" key="1">
    <citation type="journal article" date="2023" name="Nat. Commun.">
        <title>Diploid and tetraploid genomes of Acorus and the evolution of monocots.</title>
        <authorList>
            <person name="Ma L."/>
            <person name="Liu K.W."/>
            <person name="Li Z."/>
            <person name="Hsiao Y.Y."/>
            <person name="Qi Y."/>
            <person name="Fu T."/>
            <person name="Tang G.D."/>
            <person name="Zhang D."/>
            <person name="Sun W.H."/>
            <person name="Liu D.K."/>
            <person name="Li Y."/>
            <person name="Chen G.Z."/>
            <person name="Liu X.D."/>
            <person name="Liao X.Y."/>
            <person name="Jiang Y.T."/>
            <person name="Yu X."/>
            <person name="Hao Y."/>
            <person name="Huang J."/>
            <person name="Zhao X.W."/>
            <person name="Ke S."/>
            <person name="Chen Y.Y."/>
            <person name="Wu W.L."/>
            <person name="Hsu J.L."/>
            <person name="Lin Y.F."/>
            <person name="Huang M.D."/>
            <person name="Li C.Y."/>
            <person name="Huang L."/>
            <person name="Wang Z.W."/>
            <person name="Zhao X."/>
            <person name="Zhong W.Y."/>
            <person name="Peng D.H."/>
            <person name="Ahmad S."/>
            <person name="Lan S."/>
            <person name="Zhang J.S."/>
            <person name="Tsai W.C."/>
            <person name="Van de Peer Y."/>
            <person name="Liu Z.J."/>
        </authorList>
    </citation>
    <scope>NUCLEOTIDE SEQUENCE</scope>
    <source>
        <strain evidence="7">CP</strain>
    </source>
</reference>
<evidence type="ECO:0000256" key="4">
    <source>
        <dbReference type="RuleBase" id="RU000665"/>
    </source>
</evidence>
<dbReference type="Pfam" id="PF00855">
    <property type="entry name" value="PWWP"/>
    <property type="match status" value="1"/>
</dbReference>
<name>A0AAV9DQN5_ACOCL</name>
<keyword evidence="3 4" id="KW-0687">Ribonucleoprotein</keyword>
<feature type="region of interest" description="Disordered" evidence="5">
    <location>
        <begin position="370"/>
        <end position="389"/>
    </location>
</feature>
<dbReference type="PROSITE" id="PS01190">
    <property type="entry name" value="RIBOSOMAL_L36E"/>
    <property type="match status" value="1"/>
</dbReference>
<evidence type="ECO:0000313" key="7">
    <source>
        <dbReference type="EMBL" id="KAK1303182.1"/>
    </source>
</evidence>
<evidence type="ECO:0000256" key="2">
    <source>
        <dbReference type="ARBA" id="ARBA00022980"/>
    </source>
</evidence>
<feature type="compositionally biased region" description="Basic residues" evidence="5">
    <location>
        <begin position="675"/>
        <end position="700"/>
    </location>
</feature>
<dbReference type="InterPro" id="IPR044679">
    <property type="entry name" value="PWWP2-like"/>
</dbReference>
<dbReference type="Proteomes" id="UP001180020">
    <property type="component" value="Unassembled WGS sequence"/>
</dbReference>
<feature type="region of interest" description="Disordered" evidence="5">
    <location>
        <begin position="860"/>
        <end position="891"/>
    </location>
</feature>
<keyword evidence="8" id="KW-1185">Reference proteome</keyword>
<keyword evidence="2 4" id="KW-0689">Ribosomal protein</keyword>
<evidence type="ECO:0000256" key="1">
    <source>
        <dbReference type="ARBA" id="ARBA00006509"/>
    </source>
</evidence>
<dbReference type="PANTHER" id="PTHR33697:SF2">
    <property type="entry name" value="T17B22.17 PROTEIN"/>
    <property type="match status" value="1"/>
</dbReference>
<dbReference type="InterPro" id="IPR000509">
    <property type="entry name" value="Ribosomal_eL36"/>
</dbReference>
<dbReference type="SUPFAM" id="SSF63748">
    <property type="entry name" value="Tudor/PWWP/MBT"/>
    <property type="match status" value="1"/>
</dbReference>
<feature type="region of interest" description="Disordered" evidence="5">
    <location>
        <begin position="172"/>
        <end position="205"/>
    </location>
</feature>
<evidence type="ECO:0000259" key="6">
    <source>
        <dbReference type="PROSITE" id="PS50812"/>
    </source>
</evidence>
<comment type="similarity">
    <text evidence="1 4">Belongs to the eukaryotic ribosomal protein eL36 family.</text>
</comment>
<evidence type="ECO:0000256" key="3">
    <source>
        <dbReference type="ARBA" id="ARBA00023274"/>
    </source>
</evidence>
<feature type="region of interest" description="Disordered" evidence="5">
    <location>
        <begin position="664"/>
        <end position="705"/>
    </location>
</feature>
<accession>A0AAV9DQN5</accession>
<dbReference type="AlphaFoldDB" id="A0AAV9DQN5"/>
<dbReference type="InterPro" id="IPR038097">
    <property type="entry name" value="Ribosomal_eL36_sf"/>
</dbReference>
<dbReference type="CDD" id="cd05162">
    <property type="entry name" value="PWWP"/>
    <property type="match status" value="1"/>
</dbReference>
<sequence>MGINEGVEGAVGTDAEVGTIVWVRRRNGSWWPGRILGTEELPPSHTMTPRSGTPVKLLGREDASVDWYNLEKSKRVKAFRCGEFDDCIERAETSQGVPSKKREKYARREDAILHALELEKELLDKKRLKPGISLSSVSNKAPSLRKDMNRYSPAEVCYGNDGARVQEKFANSKKLHSGRIDSSLDEAGAGSYSKKGKPGKQPGWDDEISDIIPRMRGLQDIGLKIAPSKRKLPSSSSDGPHTVPVEIHLGSSKGSLAIKRKRSHSGLVEDSLVKRRDRRRPLVQVLQSSAKLQASPFLQSNSCGSDVPVQEETNQMNALCRAKRSKCIYLPPGLDDENPPEQLQMSPTQFGKDDSLLPPVSLMGDNTSSGLIDAEETDSTECVYSDQDTEEETTLLSDTSYMPHMEDHSEQIAGVSDDVGVSKWHMKGKRNIRNLPKKSMDVLEERNIVTVDKCNGSIHGTRYDSKRNRRSKKPFGQSHHRSDDFDYEFSDDDLIEDMGHPLAARYGNGRYPSSWEADGLSQAHRGYWDAPNECFDPHYASNLSNGLDTMLVDVDLKVQTSYQGERVPLVSLMSRLNGKAIVGHPIQVEIMEDGSSDLLLTGNEFSYEPADTDENTTLPPVWCTARRTVMQRIPRPHPASVLEGEEADLPQQYTELDIKPSFKKQYGPHISPKSKSSKKGSNHMRHPVTGKFLKKSKKKASLSNQKTRTLSSIAIEHKLRNNGVLGGLIKQEGNVPLVTCIPVKLVFSRILESIGRQPSKSSSQTVSGARHSFEVGIPISVMAPKQPNTGLFVGLNKGHVVTKKELAPRPSDRKGKTSKRVLFVRSLIREVAGFAPYEKRITELLKVGKDKRALKLAKRKLGTHKRAKKKREEMSNVVRKMRAAGGGDKKK</sequence>
<dbReference type="PANTHER" id="PTHR33697">
    <property type="entry name" value="T17B22.17 PROTEIN-RELATED"/>
    <property type="match status" value="1"/>
</dbReference>